<gene>
    <name evidence="2" type="ORF">PanWU01x14_302640</name>
</gene>
<comment type="caution">
    <text evidence="2">The sequence shown here is derived from an EMBL/GenBank/DDBJ whole genome shotgun (WGS) entry which is preliminary data.</text>
</comment>
<dbReference type="InterPro" id="IPR003676">
    <property type="entry name" value="SAUR_fam"/>
</dbReference>
<protein>
    <submittedName>
        <fullName evidence="2">Small auxin-up RNA</fullName>
    </submittedName>
</protein>
<organism evidence="2 3">
    <name type="scientific">Parasponia andersonii</name>
    <name type="common">Sponia andersonii</name>
    <dbReference type="NCBI Taxonomy" id="3476"/>
    <lineage>
        <taxon>Eukaryota</taxon>
        <taxon>Viridiplantae</taxon>
        <taxon>Streptophyta</taxon>
        <taxon>Embryophyta</taxon>
        <taxon>Tracheophyta</taxon>
        <taxon>Spermatophyta</taxon>
        <taxon>Magnoliopsida</taxon>
        <taxon>eudicotyledons</taxon>
        <taxon>Gunneridae</taxon>
        <taxon>Pentapetalae</taxon>
        <taxon>rosids</taxon>
        <taxon>fabids</taxon>
        <taxon>Rosales</taxon>
        <taxon>Cannabaceae</taxon>
        <taxon>Parasponia</taxon>
    </lineage>
</organism>
<evidence type="ECO:0000313" key="2">
    <source>
        <dbReference type="EMBL" id="PON39757.1"/>
    </source>
</evidence>
<dbReference type="Proteomes" id="UP000237105">
    <property type="component" value="Unassembled WGS sequence"/>
</dbReference>
<keyword evidence="3" id="KW-1185">Reference proteome</keyword>
<dbReference type="PANTHER" id="PTHR31929">
    <property type="entry name" value="SAUR-LIKE AUXIN-RESPONSIVE PROTEIN FAMILY-RELATED"/>
    <property type="match status" value="1"/>
</dbReference>
<comment type="similarity">
    <text evidence="1">Belongs to the ARG7 family.</text>
</comment>
<dbReference type="AlphaFoldDB" id="A0A2P5AT86"/>
<reference evidence="3" key="1">
    <citation type="submission" date="2016-06" db="EMBL/GenBank/DDBJ databases">
        <title>Parallel loss of symbiosis genes in relatives of nitrogen-fixing non-legume Parasponia.</title>
        <authorList>
            <person name="Van Velzen R."/>
            <person name="Holmer R."/>
            <person name="Bu F."/>
            <person name="Rutten L."/>
            <person name="Van Zeijl A."/>
            <person name="Liu W."/>
            <person name="Santuari L."/>
            <person name="Cao Q."/>
            <person name="Sharma T."/>
            <person name="Shen D."/>
            <person name="Roswanjaya Y."/>
            <person name="Wardhani T."/>
            <person name="Kalhor M.S."/>
            <person name="Jansen J."/>
            <person name="Van den Hoogen J."/>
            <person name="Gungor B."/>
            <person name="Hartog M."/>
            <person name="Hontelez J."/>
            <person name="Verver J."/>
            <person name="Yang W.-C."/>
            <person name="Schijlen E."/>
            <person name="Repin R."/>
            <person name="Schilthuizen M."/>
            <person name="Schranz E."/>
            <person name="Heidstra R."/>
            <person name="Miyata K."/>
            <person name="Fedorova E."/>
            <person name="Kohlen W."/>
            <person name="Bisseling T."/>
            <person name="Smit S."/>
            <person name="Geurts R."/>
        </authorList>
    </citation>
    <scope>NUCLEOTIDE SEQUENCE [LARGE SCALE GENOMIC DNA]</scope>
    <source>
        <strain evidence="3">cv. WU1-14</strain>
    </source>
</reference>
<name>A0A2P5AT86_PARAD</name>
<proteinExistence type="inferred from homology"/>
<dbReference type="EMBL" id="JXTB01000456">
    <property type="protein sequence ID" value="PON39757.1"/>
    <property type="molecule type" value="Genomic_DNA"/>
</dbReference>
<sequence>MGLSRLSEIVNVKHSLYNLNKKPQKALDFPKGYFAVYVGESDKKRFVAPILLLNEPTFQELLSMRKITFKKHSFDTDLYAQNHYPVMYFTLSWRRNQWEFQLRTACDHRKKMYKKQLDKNMNYVSASAKRLITPVLNME</sequence>
<dbReference type="GO" id="GO:0009733">
    <property type="term" value="P:response to auxin"/>
    <property type="evidence" value="ECO:0007669"/>
    <property type="project" value="InterPro"/>
</dbReference>
<evidence type="ECO:0000256" key="1">
    <source>
        <dbReference type="ARBA" id="ARBA00006974"/>
    </source>
</evidence>
<evidence type="ECO:0000313" key="3">
    <source>
        <dbReference type="Proteomes" id="UP000237105"/>
    </source>
</evidence>
<dbReference type="Pfam" id="PF02519">
    <property type="entry name" value="Auxin_inducible"/>
    <property type="match status" value="1"/>
</dbReference>
<accession>A0A2P5AT86</accession>
<dbReference type="OrthoDB" id="1897212at2759"/>